<feature type="transmembrane region" description="Helical" evidence="6">
    <location>
        <begin position="93"/>
        <end position="114"/>
    </location>
</feature>
<comment type="subcellular location">
    <subcellularLocation>
        <location evidence="1">Cell membrane</location>
        <topology evidence="1">Multi-pass membrane protein</topology>
    </subcellularLocation>
</comment>
<evidence type="ECO:0000256" key="2">
    <source>
        <dbReference type="ARBA" id="ARBA00022475"/>
    </source>
</evidence>
<keyword evidence="8" id="KW-1185">Reference proteome</keyword>
<feature type="transmembrane region" description="Helical" evidence="6">
    <location>
        <begin position="31"/>
        <end position="54"/>
    </location>
</feature>
<dbReference type="Pfam" id="PF03631">
    <property type="entry name" value="Virul_fac_BrkB"/>
    <property type="match status" value="1"/>
</dbReference>
<evidence type="ECO:0000256" key="1">
    <source>
        <dbReference type="ARBA" id="ARBA00004651"/>
    </source>
</evidence>
<dbReference type="AlphaFoldDB" id="A0A4R5CXJ4"/>
<keyword evidence="3 6" id="KW-0812">Transmembrane</keyword>
<accession>A0A4R5CXJ4</accession>
<evidence type="ECO:0000256" key="3">
    <source>
        <dbReference type="ARBA" id="ARBA00022692"/>
    </source>
</evidence>
<name>A0A4R5CXJ4_9FLAO</name>
<dbReference type="PANTHER" id="PTHR30213">
    <property type="entry name" value="INNER MEMBRANE PROTEIN YHJD"/>
    <property type="match status" value="1"/>
</dbReference>
<evidence type="ECO:0000256" key="4">
    <source>
        <dbReference type="ARBA" id="ARBA00022989"/>
    </source>
</evidence>
<dbReference type="GO" id="GO:0005886">
    <property type="term" value="C:plasma membrane"/>
    <property type="evidence" value="ECO:0007669"/>
    <property type="project" value="UniProtKB-SubCell"/>
</dbReference>
<feature type="transmembrane region" description="Helical" evidence="6">
    <location>
        <begin position="243"/>
        <end position="268"/>
    </location>
</feature>
<keyword evidence="5 6" id="KW-0472">Membrane</keyword>
<comment type="caution">
    <text evidence="7">The sequence shown here is derived from an EMBL/GenBank/DDBJ whole genome shotgun (WGS) entry which is preliminary data.</text>
</comment>
<feature type="transmembrane region" description="Helical" evidence="6">
    <location>
        <begin position="140"/>
        <end position="159"/>
    </location>
</feature>
<protein>
    <submittedName>
        <fullName evidence="7">YihY/virulence factor BrkB family protein</fullName>
    </submittedName>
</protein>
<reference evidence="7 8" key="1">
    <citation type="submission" date="2019-03" db="EMBL/GenBank/DDBJ databases">
        <title>Flavobacterium TSA-D2 sp. nov., isolated from arctic soil.</title>
        <authorList>
            <person name="Chaudhary D.K."/>
        </authorList>
    </citation>
    <scope>NUCLEOTIDE SEQUENCE [LARGE SCALE GENOMIC DNA]</scope>
    <source>
        <strain evidence="7 8">TSA-D2</strain>
    </source>
</reference>
<dbReference type="RefSeq" id="WP_132112013.1">
    <property type="nucleotide sequence ID" value="NZ_SMFO01000010.1"/>
</dbReference>
<evidence type="ECO:0000256" key="5">
    <source>
        <dbReference type="ARBA" id="ARBA00023136"/>
    </source>
</evidence>
<evidence type="ECO:0000256" key="6">
    <source>
        <dbReference type="SAM" id="Phobius"/>
    </source>
</evidence>
<dbReference type="InterPro" id="IPR017039">
    <property type="entry name" value="Virul_fac_BrkB"/>
</dbReference>
<proteinExistence type="predicted"/>
<keyword evidence="4 6" id="KW-1133">Transmembrane helix</keyword>
<dbReference type="EMBL" id="SMFO01000010">
    <property type="protein sequence ID" value="TDE02645.1"/>
    <property type="molecule type" value="Genomic_DNA"/>
</dbReference>
<evidence type="ECO:0000313" key="8">
    <source>
        <dbReference type="Proteomes" id="UP000294597"/>
    </source>
</evidence>
<dbReference type="Proteomes" id="UP000294597">
    <property type="component" value="Unassembled WGS sequence"/>
</dbReference>
<dbReference type="PIRSF" id="PIRSF035875">
    <property type="entry name" value="RNase_BN"/>
    <property type="match status" value="1"/>
</dbReference>
<feature type="transmembrane region" description="Helical" evidence="6">
    <location>
        <begin position="179"/>
        <end position="202"/>
    </location>
</feature>
<evidence type="ECO:0000313" key="7">
    <source>
        <dbReference type="EMBL" id="TDE02645.1"/>
    </source>
</evidence>
<dbReference type="PANTHER" id="PTHR30213:SF1">
    <property type="entry name" value="INNER MEMBRANE PROTEIN YHJD"/>
    <property type="match status" value="1"/>
</dbReference>
<sequence length="300" mass="33120">MQFKTKDTATLLSKTFSSWNDKDPFRQSAVIAYYAIFSIPGLLVLIISIAGYFFGNETVNQNILEQISTTMGSETSKQISQILIKSTQSKSTVWGSIIGVIILLVGSTAVFVELQKSLNLIWRVEIAPQNGFFTILKARLFSFGLILAIAFLLLVSLVVSTALSSMADWVKDHTDESTIVFFNIINFVFSFAVISVLFALMFKILPDAKIKWKHVWLGAIVTGILFTIGKTILAFYFSTADPASIYGVAGSVVIILLWVSYSSMILFFGAEFTAVYAKFYSGTIPPTEIAKKESVASRKI</sequence>
<gene>
    <name evidence="7" type="ORF">E0F98_12610</name>
</gene>
<feature type="transmembrane region" description="Helical" evidence="6">
    <location>
        <begin position="214"/>
        <end position="237"/>
    </location>
</feature>
<organism evidence="7 8">
    <name type="scientific">Flavobacterium hiemivividum</name>
    <dbReference type="NCBI Taxonomy" id="2541734"/>
    <lineage>
        <taxon>Bacteria</taxon>
        <taxon>Pseudomonadati</taxon>
        <taxon>Bacteroidota</taxon>
        <taxon>Flavobacteriia</taxon>
        <taxon>Flavobacteriales</taxon>
        <taxon>Flavobacteriaceae</taxon>
        <taxon>Flavobacterium</taxon>
    </lineage>
</organism>
<dbReference type="NCBIfam" id="TIGR00765">
    <property type="entry name" value="yihY_not_rbn"/>
    <property type="match status" value="1"/>
</dbReference>
<keyword evidence="2" id="KW-1003">Cell membrane</keyword>